<dbReference type="PANTHER" id="PTHR24248:SF199">
    <property type="entry name" value="IP13425P-RELATED"/>
    <property type="match status" value="1"/>
</dbReference>
<comment type="caution">
    <text evidence="14">The sequence shown here is derived from an EMBL/GenBank/DDBJ whole genome shotgun (WGS) entry which is preliminary data.</text>
</comment>
<dbReference type="Pfam" id="PF00001">
    <property type="entry name" value="7tm_1"/>
    <property type="match status" value="1"/>
</dbReference>
<dbReference type="GO" id="GO:0071880">
    <property type="term" value="P:adenylate cyclase-activating adrenergic receptor signaling pathway"/>
    <property type="evidence" value="ECO:0007669"/>
    <property type="project" value="TreeGrafter"/>
</dbReference>
<feature type="transmembrane region" description="Helical" evidence="12">
    <location>
        <begin position="55"/>
        <end position="78"/>
    </location>
</feature>
<dbReference type="InterPro" id="IPR017452">
    <property type="entry name" value="GPCR_Rhodpsn_7TM"/>
</dbReference>
<evidence type="ECO:0000256" key="3">
    <source>
        <dbReference type="ARBA" id="ARBA00022475"/>
    </source>
</evidence>
<evidence type="ECO:0000256" key="7">
    <source>
        <dbReference type="ARBA" id="ARBA00023136"/>
    </source>
</evidence>
<evidence type="ECO:0000256" key="1">
    <source>
        <dbReference type="ARBA" id="ARBA00004651"/>
    </source>
</evidence>
<feature type="transmembrane region" description="Helical" evidence="12">
    <location>
        <begin position="177"/>
        <end position="196"/>
    </location>
</feature>
<feature type="transmembrane region" description="Helical" evidence="12">
    <location>
        <begin position="90"/>
        <end position="111"/>
    </location>
</feature>
<reference evidence="14" key="1">
    <citation type="submission" date="2019-08" db="EMBL/GenBank/DDBJ databases">
        <title>The genome of the North American firefly Photinus pyralis.</title>
        <authorList>
            <consortium name="Photinus pyralis genome working group"/>
            <person name="Fallon T.R."/>
            <person name="Sander Lower S.E."/>
            <person name="Weng J.-K."/>
        </authorList>
    </citation>
    <scope>NUCLEOTIDE SEQUENCE</scope>
    <source>
        <strain evidence="14">TRF0915ILg1</strain>
        <tissue evidence="14">Whole body</tissue>
    </source>
</reference>
<proteinExistence type="inferred from homology"/>
<keyword evidence="6 11" id="KW-0297">G-protein coupled receptor</keyword>
<dbReference type="PROSITE" id="PS00237">
    <property type="entry name" value="G_PROTEIN_RECEP_F1_1"/>
    <property type="match status" value="1"/>
</dbReference>
<feature type="domain" description="G-protein coupled receptors family 1 profile" evidence="13">
    <location>
        <begin position="33"/>
        <end position="249"/>
    </location>
</feature>
<evidence type="ECO:0000256" key="6">
    <source>
        <dbReference type="ARBA" id="ARBA00023040"/>
    </source>
</evidence>
<keyword evidence="8" id="KW-1015">Disulfide bond</keyword>
<evidence type="ECO:0000313" key="14">
    <source>
        <dbReference type="EMBL" id="KAF2896153.1"/>
    </source>
</evidence>
<evidence type="ECO:0000256" key="11">
    <source>
        <dbReference type="RuleBase" id="RU000688"/>
    </source>
</evidence>
<protein>
    <recommendedName>
        <fullName evidence="13">G-protein coupled receptors family 1 profile domain-containing protein</fullName>
    </recommendedName>
</protein>
<evidence type="ECO:0000259" key="13">
    <source>
        <dbReference type="PROSITE" id="PS50262"/>
    </source>
</evidence>
<evidence type="ECO:0000256" key="5">
    <source>
        <dbReference type="ARBA" id="ARBA00022989"/>
    </source>
</evidence>
<comment type="similarity">
    <text evidence="2 11">Belongs to the G-protein coupled receptor 1 family.</text>
</comment>
<gene>
    <name evidence="14" type="ORF">ILUMI_10016</name>
</gene>
<comment type="subcellular location">
    <subcellularLocation>
        <location evidence="1">Cell membrane</location>
        <topology evidence="1">Multi-pass membrane protein</topology>
    </subcellularLocation>
</comment>
<evidence type="ECO:0000256" key="8">
    <source>
        <dbReference type="ARBA" id="ARBA00023157"/>
    </source>
</evidence>
<feature type="transmembrane region" description="Helical" evidence="12">
    <location>
        <begin position="16"/>
        <end position="43"/>
    </location>
</feature>
<dbReference type="InterPro" id="IPR000276">
    <property type="entry name" value="GPCR_Rhodpsn"/>
</dbReference>
<keyword evidence="3" id="KW-1003">Cell membrane</keyword>
<evidence type="ECO:0000256" key="12">
    <source>
        <dbReference type="SAM" id="Phobius"/>
    </source>
</evidence>
<dbReference type="SUPFAM" id="SSF81321">
    <property type="entry name" value="Family A G protein-coupled receptor-like"/>
    <property type="match status" value="1"/>
</dbReference>
<feature type="transmembrane region" description="Helical" evidence="12">
    <location>
        <begin position="132"/>
        <end position="157"/>
    </location>
</feature>
<dbReference type="CDD" id="cd00637">
    <property type="entry name" value="7tm_classA_rhodopsin-like"/>
    <property type="match status" value="1"/>
</dbReference>
<keyword evidence="10 11" id="KW-0807">Transducer</keyword>
<dbReference type="OrthoDB" id="10042731at2759"/>
<evidence type="ECO:0000256" key="4">
    <source>
        <dbReference type="ARBA" id="ARBA00022692"/>
    </source>
</evidence>
<dbReference type="GO" id="GO:0004930">
    <property type="term" value="F:G protein-coupled receptor activity"/>
    <property type="evidence" value="ECO:0007669"/>
    <property type="project" value="UniProtKB-KW"/>
</dbReference>
<dbReference type="Proteomes" id="UP000801492">
    <property type="component" value="Unassembled WGS sequence"/>
</dbReference>
<dbReference type="PANTHER" id="PTHR24248">
    <property type="entry name" value="ADRENERGIC RECEPTOR-RELATED G-PROTEIN COUPLED RECEPTOR"/>
    <property type="match status" value="1"/>
</dbReference>
<accession>A0A8K0CYN0</accession>
<dbReference type="PROSITE" id="PS50262">
    <property type="entry name" value="G_PROTEIN_RECEP_F1_2"/>
    <property type="match status" value="1"/>
</dbReference>
<dbReference type="AlphaFoldDB" id="A0A8K0CYN0"/>
<name>A0A8K0CYN0_IGNLU</name>
<dbReference type="Gene3D" id="1.20.1070.10">
    <property type="entry name" value="Rhodopsin 7-helix transmembrane proteins"/>
    <property type="match status" value="1"/>
</dbReference>
<evidence type="ECO:0000256" key="10">
    <source>
        <dbReference type="ARBA" id="ARBA00023224"/>
    </source>
</evidence>
<evidence type="ECO:0000256" key="9">
    <source>
        <dbReference type="ARBA" id="ARBA00023170"/>
    </source>
</evidence>
<evidence type="ECO:0000256" key="2">
    <source>
        <dbReference type="ARBA" id="ARBA00010663"/>
    </source>
</evidence>
<keyword evidence="5 12" id="KW-1133">Transmembrane helix</keyword>
<dbReference type="GO" id="GO:0043410">
    <property type="term" value="P:positive regulation of MAPK cascade"/>
    <property type="evidence" value="ECO:0007669"/>
    <property type="project" value="TreeGrafter"/>
</dbReference>
<dbReference type="PRINTS" id="PR00237">
    <property type="entry name" value="GPCRRHODOPSN"/>
</dbReference>
<keyword evidence="9 11" id="KW-0675">Receptor</keyword>
<keyword evidence="4 11" id="KW-0812">Transmembrane</keyword>
<keyword evidence="15" id="KW-1185">Reference proteome</keyword>
<dbReference type="EMBL" id="VTPC01005341">
    <property type="protein sequence ID" value="KAF2896153.1"/>
    <property type="molecule type" value="Genomic_DNA"/>
</dbReference>
<keyword evidence="7 12" id="KW-0472">Membrane</keyword>
<dbReference type="GO" id="GO:0005886">
    <property type="term" value="C:plasma membrane"/>
    <property type="evidence" value="ECO:0007669"/>
    <property type="project" value="UniProtKB-SubCell"/>
</dbReference>
<organism evidence="14 15">
    <name type="scientific">Ignelater luminosus</name>
    <name type="common">Cucubano</name>
    <name type="synonym">Pyrophorus luminosus</name>
    <dbReference type="NCBI Taxonomy" id="2038154"/>
    <lineage>
        <taxon>Eukaryota</taxon>
        <taxon>Metazoa</taxon>
        <taxon>Ecdysozoa</taxon>
        <taxon>Arthropoda</taxon>
        <taxon>Hexapoda</taxon>
        <taxon>Insecta</taxon>
        <taxon>Pterygota</taxon>
        <taxon>Neoptera</taxon>
        <taxon>Endopterygota</taxon>
        <taxon>Coleoptera</taxon>
        <taxon>Polyphaga</taxon>
        <taxon>Elateriformia</taxon>
        <taxon>Elateroidea</taxon>
        <taxon>Elateridae</taxon>
        <taxon>Agrypninae</taxon>
        <taxon>Pyrophorini</taxon>
        <taxon>Ignelater</taxon>
    </lineage>
</organism>
<evidence type="ECO:0000313" key="15">
    <source>
        <dbReference type="Proteomes" id="UP000801492"/>
    </source>
</evidence>
<sequence>MDNFNKNFLPTPIYKLVIWGIIDAILILTMLGGNILTICAVKLSRKLSAVLSNQFIFSLALSDIMVAIIFPYHYAFFIDYTLNKTRELCILRFSFTILACSSSISNLLGIAMDRYIAIVYPLHYSRYMTKKVAVMIIISTWAAALGISSIPIFWNVWEEGKECTLHTVLAKDYTNFVITPMFVSVWVSMLVVYVRIWREATGHAKRLRSTTSYQYGKNSNDTKSVQVESSTAYEITLRMAIANSCMNPIIYAWKNSNFRKIFCCLLHCKTPNGLNYTSSFITNYIPKKLTKPNEAAAYDNEVYIIKQSDIDIELQYSNIGNNNKCSSEIDGSVGTVSTSVSSLPRT</sequence>